<dbReference type="RefSeq" id="XP_001217041.1">
    <property type="nucleotide sequence ID" value="XM_001217041.1"/>
</dbReference>
<feature type="compositionally biased region" description="Low complexity" evidence="1">
    <location>
        <begin position="93"/>
        <end position="102"/>
    </location>
</feature>
<feature type="compositionally biased region" description="Basic and acidic residues" evidence="1">
    <location>
        <begin position="135"/>
        <end position="145"/>
    </location>
</feature>
<dbReference type="EMBL" id="CH476605">
    <property type="protein sequence ID" value="EAU31593.1"/>
    <property type="molecule type" value="Genomic_DNA"/>
</dbReference>
<dbReference type="OrthoDB" id="5416097at2759"/>
<gene>
    <name evidence="3" type="ORF">ATEG_08420</name>
</gene>
<feature type="compositionally biased region" description="Basic and acidic residues" evidence="1">
    <location>
        <begin position="71"/>
        <end position="80"/>
    </location>
</feature>
<feature type="region of interest" description="Disordered" evidence="1">
    <location>
        <begin position="71"/>
        <end position="145"/>
    </location>
</feature>
<accession>Q0CD14</accession>
<dbReference type="Proteomes" id="UP000007963">
    <property type="component" value="Unassembled WGS sequence"/>
</dbReference>
<evidence type="ECO:0000313" key="3">
    <source>
        <dbReference type="EMBL" id="EAU31593.1"/>
    </source>
</evidence>
<dbReference type="Pfam" id="PF13391">
    <property type="entry name" value="HNH_2"/>
    <property type="match status" value="1"/>
</dbReference>
<feature type="domain" description="HNH nuclease" evidence="2">
    <location>
        <begin position="148"/>
        <end position="228"/>
    </location>
</feature>
<organism evidence="3 4">
    <name type="scientific">Aspergillus terreus (strain NIH 2624 / FGSC A1156)</name>
    <dbReference type="NCBI Taxonomy" id="341663"/>
    <lineage>
        <taxon>Eukaryota</taxon>
        <taxon>Fungi</taxon>
        <taxon>Dikarya</taxon>
        <taxon>Ascomycota</taxon>
        <taxon>Pezizomycotina</taxon>
        <taxon>Eurotiomycetes</taxon>
        <taxon>Eurotiomycetidae</taxon>
        <taxon>Eurotiales</taxon>
        <taxon>Aspergillaceae</taxon>
        <taxon>Aspergillus</taxon>
        <taxon>Aspergillus subgen. Circumdati</taxon>
    </lineage>
</organism>
<dbReference type="InterPro" id="IPR003615">
    <property type="entry name" value="HNH_nuc"/>
</dbReference>
<dbReference type="OMA" id="EERYIGC"/>
<proteinExistence type="predicted"/>
<evidence type="ECO:0000313" key="4">
    <source>
        <dbReference type="Proteomes" id="UP000007963"/>
    </source>
</evidence>
<dbReference type="VEuPathDB" id="FungiDB:ATEG_08420"/>
<dbReference type="HOGENOM" id="CLU_1106912_0_0_1"/>
<dbReference type="eggNOG" id="ENOG502S620">
    <property type="taxonomic scope" value="Eukaryota"/>
</dbReference>
<evidence type="ECO:0000256" key="1">
    <source>
        <dbReference type="SAM" id="MobiDB-lite"/>
    </source>
</evidence>
<dbReference type="AlphaFoldDB" id="Q0CD14"/>
<reference evidence="4" key="1">
    <citation type="submission" date="2005-09" db="EMBL/GenBank/DDBJ databases">
        <title>Annotation of the Aspergillus terreus NIH2624 genome.</title>
        <authorList>
            <person name="Birren B.W."/>
            <person name="Lander E.S."/>
            <person name="Galagan J.E."/>
            <person name="Nusbaum C."/>
            <person name="Devon K."/>
            <person name="Henn M."/>
            <person name="Ma L.-J."/>
            <person name="Jaffe D.B."/>
            <person name="Butler J."/>
            <person name="Alvarez P."/>
            <person name="Gnerre S."/>
            <person name="Grabherr M."/>
            <person name="Kleber M."/>
            <person name="Mauceli E.W."/>
            <person name="Brockman W."/>
            <person name="Rounsley S."/>
            <person name="Young S.K."/>
            <person name="LaButti K."/>
            <person name="Pushparaj V."/>
            <person name="DeCaprio D."/>
            <person name="Crawford M."/>
            <person name="Koehrsen M."/>
            <person name="Engels R."/>
            <person name="Montgomery P."/>
            <person name="Pearson M."/>
            <person name="Howarth C."/>
            <person name="Larson L."/>
            <person name="Luoma S."/>
            <person name="White J."/>
            <person name="Alvarado L."/>
            <person name="Kodira C.D."/>
            <person name="Zeng Q."/>
            <person name="Oleary S."/>
            <person name="Yandava C."/>
            <person name="Denning D.W."/>
            <person name="Nierman W.C."/>
            <person name="Milne T."/>
            <person name="Madden K."/>
        </authorList>
    </citation>
    <scope>NUCLEOTIDE SEQUENCE [LARGE SCALE GENOMIC DNA]</scope>
    <source>
        <strain evidence="4">NIH 2624 / FGSC A1156</strain>
    </source>
</reference>
<protein>
    <recommendedName>
        <fullName evidence="2">HNH nuclease domain-containing protein</fullName>
    </recommendedName>
</protein>
<name>Q0CD14_ASPTN</name>
<sequence>MASIDSEFTQERVALVRRLDAATNLRTVDNANHALIWLSDLEVLREMVENAESSKTTARLSWLARRTGKQDADRAADLAEHAPPSAPAPAPAPVSAESSKSPQTKSPKRKGKKGESPSPTKIPRLADNVIGRSKPARDTAQARDNDRCVVTKMGEPIQMCHIYPYALGKKPENEREEFWSLLETFWAPDKIEKWKSKVLGPRGPETVENYLCLSTIVHDLWGKARLALEPVEVAEDGTSLTVRFWWLPGAR</sequence>
<evidence type="ECO:0000259" key="2">
    <source>
        <dbReference type="Pfam" id="PF13391"/>
    </source>
</evidence>
<dbReference type="GeneID" id="4353472"/>